<dbReference type="AlphaFoldDB" id="W9RGX1"/>
<dbReference type="EMBL" id="KE345044">
    <property type="protein sequence ID" value="EXB91215.1"/>
    <property type="molecule type" value="Genomic_DNA"/>
</dbReference>
<name>W9RGX1_9ROSA</name>
<organism evidence="2 3">
    <name type="scientific">Morus notabilis</name>
    <dbReference type="NCBI Taxonomy" id="981085"/>
    <lineage>
        <taxon>Eukaryota</taxon>
        <taxon>Viridiplantae</taxon>
        <taxon>Streptophyta</taxon>
        <taxon>Embryophyta</taxon>
        <taxon>Tracheophyta</taxon>
        <taxon>Spermatophyta</taxon>
        <taxon>Magnoliopsida</taxon>
        <taxon>eudicotyledons</taxon>
        <taxon>Gunneridae</taxon>
        <taxon>Pentapetalae</taxon>
        <taxon>rosids</taxon>
        <taxon>fabids</taxon>
        <taxon>Rosales</taxon>
        <taxon>Moraceae</taxon>
        <taxon>Moreae</taxon>
        <taxon>Morus</taxon>
    </lineage>
</organism>
<keyword evidence="3" id="KW-1185">Reference proteome</keyword>
<dbReference type="Proteomes" id="UP000030645">
    <property type="component" value="Unassembled WGS sequence"/>
</dbReference>
<proteinExistence type="predicted"/>
<protein>
    <submittedName>
        <fullName evidence="2">Uncharacterized protein</fullName>
    </submittedName>
</protein>
<reference evidence="3" key="1">
    <citation type="submission" date="2013-01" db="EMBL/GenBank/DDBJ databases">
        <title>Draft Genome Sequence of a Mulberry Tree, Morus notabilis C.K. Schneid.</title>
        <authorList>
            <person name="He N."/>
            <person name="Zhao S."/>
        </authorList>
    </citation>
    <scope>NUCLEOTIDE SEQUENCE</scope>
</reference>
<feature type="region of interest" description="Disordered" evidence="1">
    <location>
        <begin position="49"/>
        <end position="106"/>
    </location>
</feature>
<sequence length="106" mass="11409">MVKNIGQAWRFVCCAKSVCVTVIAPNGPSDELTSSKNRRLQVIPPGGKCRRLQVTAPGGEARRPQVIATGREAQHSQEIAPEGEDSSRGRKGCATVPVNDARKSKR</sequence>
<gene>
    <name evidence="2" type="ORF">L484_016285</name>
</gene>
<evidence type="ECO:0000256" key="1">
    <source>
        <dbReference type="SAM" id="MobiDB-lite"/>
    </source>
</evidence>
<accession>W9RGX1</accession>
<evidence type="ECO:0000313" key="3">
    <source>
        <dbReference type="Proteomes" id="UP000030645"/>
    </source>
</evidence>
<evidence type="ECO:0000313" key="2">
    <source>
        <dbReference type="EMBL" id="EXB91215.1"/>
    </source>
</evidence>